<accession>A0ABS3FS02</accession>
<comment type="caution">
    <text evidence="2">The sequence shown here is derived from an EMBL/GenBank/DDBJ whole genome shotgun (WGS) entry which is preliminary data.</text>
</comment>
<dbReference type="PANTHER" id="PTHR36173">
    <property type="entry name" value="RIBONUCLEASE VAPC16-RELATED"/>
    <property type="match status" value="1"/>
</dbReference>
<dbReference type="InterPro" id="IPR029060">
    <property type="entry name" value="PIN-like_dom_sf"/>
</dbReference>
<organism evidence="2 3">
    <name type="scientific">Phormidium pseudopriestleyi FRX01</name>
    <dbReference type="NCBI Taxonomy" id="1759528"/>
    <lineage>
        <taxon>Bacteria</taxon>
        <taxon>Bacillati</taxon>
        <taxon>Cyanobacteriota</taxon>
        <taxon>Cyanophyceae</taxon>
        <taxon>Oscillatoriophycideae</taxon>
        <taxon>Oscillatoriales</taxon>
        <taxon>Oscillatoriaceae</taxon>
        <taxon>Phormidium</taxon>
    </lineage>
</organism>
<reference evidence="2 3" key="1">
    <citation type="submission" date="2021-03" db="EMBL/GenBank/DDBJ databases">
        <title>Metabolic Capacity of the Antarctic Cyanobacterium Phormidium pseudopriestleyi that Sustains Oxygenic Photosynthesis in the Presence of Hydrogen Sulfide.</title>
        <authorList>
            <person name="Lumian J.E."/>
            <person name="Jungblut A.D."/>
            <person name="Dillon M.L."/>
            <person name="Hawes I."/>
            <person name="Doran P.T."/>
            <person name="Mackey T.J."/>
            <person name="Dick G.J."/>
            <person name="Grettenberger C.L."/>
            <person name="Sumner D.Y."/>
        </authorList>
    </citation>
    <scope>NUCLEOTIDE SEQUENCE [LARGE SCALE GENOMIC DNA]</scope>
    <source>
        <strain evidence="2 3">FRX01</strain>
    </source>
</reference>
<name>A0ABS3FS02_9CYAN</name>
<feature type="domain" description="PIN" evidence="1">
    <location>
        <begin position="2"/>
        <end position="119"/>
    </location>
</feature>
<dbReference type="InterPro" id="IPR002716">
    <property type="entry name" value="PIN_dom"/>
</dbReference>
<dbReference type="InterPro" id="IPR052919">
    <property type="entry name" value="TA_system_RNase"/>
</dbReference>
<proteinExistence type="predicted"/>
<dbReference type="InterPro" id="IPR041705">
    <property type="entry name" value="PIN_Sll0205"/>
</dbReference>
<dbReference type="RefSeq" id="WP_207088319.1">
    <property type="nucleotide sequence ID" value="NZ_JAFLQW010000322.1"/>
</dbReference>
<dbReference type="SUPFAM" id="SSF88723">
    <property type="entry name" value="PIN domain-like"/>
    <property type="match status" value="1"/>
</dbReference>
<dbReference type="PANTHER" id="PTHR36173:SF1">
    <property type="entry name" value="RIBONUCLEASE VAPC22"/>
    <property type="match status" value="1"/>
</dbReference>
<dbReference type="Proteomes" id="UP000664844">
    <property type="component" value="Unassembled WGS sequence"/>
</dbReference>
<keyword evidence="3" id="KW-1185">Reference proteome</keyword>
<gene>
    <name evidence="2" type="ORF">J0895_11965</name>
</gene>
<evidence type="ECO:0000259" key="1">
    <source>
        <dbReference type="Pfam" id="PF01850"/>
    </source>
</evidence>
<evidence type="ECO:0000313" key="3">
    <source>
        <dbReference type="Proteomes" id="UP000664844"/>
    </source>
</evidence>
<evidence type="ECO:0000313" key="2">
    <source>
        <dbReference type="EMBL" id="MBO0349813.1"/>
    </source>
</evidence>
<dbReference type="Pfam" id="PF01850">
    <property type="entry name" value="PIN"/>
    <property type="match status" value="1"/>
</dbReference>
<protein>
    <submittedName>
        <fullName evidence="2">Type II toxin-antitoxin system VapC family toxin</fullName>
    </submittedName>
</protein>
<sequence length="129" mass="14661">MIILDTHAWIWWVNESQKLAPRLLEIINKADQIGISAISCWELAMLVSKGRLELSMDVQIWIDLALRRPNVILLPLTPEISVLATRLPGNFHGDPADRLIVASCLVHKAALVSKDEKIQQWSYLQVIWS</sequence>
<dbReference type="EMBL" id="JAFLQW010000322">
    <property type="protein sequence ID" value="MBO0349813.1"/>
    <property type="molecule type" value="Genomic_DNA"/>
</dbReference>
<dbReference type="CDD" id="cd09872">
    <property type="entry name" value="PIN_Sll0205-like"/>
    <property type="match status" value="1"/>
</dbReference>
<dbReference type="Gene3D" id="3.40.50.1010">
    <property type="entry name" value="5'-nuclease"/>
    <property type="match status" value="1"/>
</dbReference>